<dbReference type="PROSITE" id="PS50263">
    <property type="entry name" value="CN_HYDROLASE"/>
    <property type="match status" value="1"/>
</dbReference>
<keyword evidence="4" id="KW-0997">Cell inner membrane</keyword>
<dbReference type="EMBL" id="JANPXH010000016">
    <property type="protein sequence ID" value="MCR6677035.1"/>
    <property type="molecule type" value="Genomic_DNA"/>
</dbReference>
<feature type="domain" description="CN hydrolase" evidence="13">
    <location>
        <begin position="227"/>
        <end position="476"/>
    </location>
</feature>
<dbReference type="InterPro" id="IPR003010">
    <property type="entry name" value="C-N_Hydrolase"/>
</dbReference>
<dbReference type="Gene3D" id="3.60.110.10">
    <property type="entry name" value="Carbon-nitrogen hydrolase"/>
    <property type="match status" value="1"/>
</dbReference>
<reference evidence="15 16" key="1">
    <citation type="submission" date="2020-06" db="EMBL/GenBank/DDBJ databases">
        <title>REHAB project genomes.</title>
        <authorList>
            <person name="Shaw L.P."/>
        </authorList>
    </citation>
    <scope>NUCLEOTIDE SEQUENCE [LARGE SCALE GENOMIC DNA]</scope>
    <source>
        <strain evidence="15 16">RHBSTW-00777</strain>
    </source>
</reference>
<dbReference type="InterPro" id="IPR036526">
    <property type="entry name" value="C-N_Hydrolase_sf"/>
</dbReference>
<dbReference type="Pfam" id="PF20154">
    <property type="entry name" value="LNT_N"/>
    <property type="match status" value="1"/>
</dbReference>
<evidence type="ECO:0000256" key="5">
    <source>
        <dbReference type="ARBA" id="ARBA00022679"/>
    </source>
</evidence>
<dbReference type="RefSeq" id="WP_105268251.1">
    <property type="nucleotide sequence ID" value="NZ_CAKAEK010000030.1"/>
</dbReference>
<evidence type="ECO:0000313" key="16">
    <source>
        <dbReference type="Proteomes" id="UP000512146"/>
    </source>
</evidence>
<dbReference type="SUPFAM" id="SSF56317">
    <property type="entry name" value="Carbon-nitrogen hydrolase"/>
    <property type="match status" value="1"/>
</dbReference>
<feature type="transmembrane region" description="Helical" evidence="12">
    <location>
        <begin position="91"/>
        <end position="113"/>
    </location>
</feature>
<dbReference type="CDD" id="cd07571">
    <property type="entry name" value="ALP_N-acyl_transferase"/>
    <property type="match status" value="1"/>
</dbReference>
<name>A0A7L6LAZ1_9ESCH</name>
<keyword evidence="9 12" id="KW-0012">Acyltransferase</keyword>
<evidence type="ECO:0000256" key="6">
    <source>
        <dbReference type="ARBA" id="ARBA00022692"/>
    </source>
</evidence>
<evidence type="ECO:0000256" key="9">
    <source>
        <dbReference type="ARBA" id="ARBA00023315"/>
    </source>
</evidence>
<dbReference type="GO" id="GO:0016410">
    <property type="term" value="F:N-acyltransferase activity"/>
    <property type="evidence" value="ECO:0007669"/>
    <property type="project" value="UniProtKB-UniRule"/>
</dbReference>
<dbReference type="InterPro" id="IPR045378">
    <property type="entry name" value="LNT_N"/>
</dbReference>
<dbReference type="InterPro" id="IPR004563">
    <property type="entry name" value="Apolipo_AcylTrfase"/>
</dbReference>
<evidence type="ECO:0000256" key="11">
    <source>
        <dbReference type="ARBA" id="ARBA00067003"/>
    </source>
</evidence>
<evidence type="ECO:0000256" key="3">
    <source>
        <dbReference type="ARBA" id="ARBA00022475"/>
    </source>
</evidence>
<feature type="transmembrane region" description="Helical" evidence="12">
    <location>
        <begin position="489"/>
        <end position="507"/>
    </location>
</feature>
<evidence type="ECO:0000256" key="4">
    <source>
        <dbReference type="ARBA" id="ARBA00022519"/>
    </source>
</evidence>
<dbReference type="UniPathway" id="UPA00666"/>
<dbReference type="EMBL" id="CP056165">
    <property type="protein sequence ID" value="QLX29418.1"/>
    <property type="molecule type" value="Genomic_DNA"/>
</dbReference>
<dbReference type="FunFam" id="3.60.110.10:FF:000015">
    <property type="entry name" value="Apolipoprotein N-acyltransferase"/>
    <property type="match status" value="1"/>
</dbReference>
<comment type="pathway">
    <text evidence="12">Protein modification; lipoprotein biosynthesis (N-acyl transfer).</text>
</comment>
<organism evidence="15 16">
    <name type="scientific">Escherichia marmotae</name>
    <dbReference type="NCBI Taxonomy" id="1499973"/>
    <lineage>
        <taxon>Bacteria</taxon>
        <taxon>Pseudomonadati</taxon>
        <taxon>Pseudomonadota</taxon>
        <taxon>Gammaproteobacteria</taxon>
        <taxon>Enterobacterales</taxon>
        <taxon>Enterobacteriaceae</taxon>
        <taxon>Escherichia</taxon>
    </lineage>
</organism>
<comment type="catalytic activity">
    <reaction evidence="10 12">
        <text>N-terminal S-1,2-diacyl-sn-glyceryl-L-cysteinyl-[lipoprotein] + a glycerophospholipid = N-acyl-S-1,2-diacyl-sn-glyceryl-L-cysteinyl-[lipoprotein] + a 2-acyl-sn-glycero-3-phospholipid + H(+)</text>
        <dbReference type="Rhea" id="RHEA:48228"/>
        <dbReference type="Rhea" id="RHEA-COMP:14681"/>
        <dbReference type="Rhea" id="RHEA-COMP:14684"/>
        <dbReference type="ChEBI" id="CHEBI:15378"/>
        <dbReference type="ChEBI" id="CHEBI:136912"/>
        <dbReference type="ChEBI" id="CHEBI:140656"/>
        <dbReference type="ChEBI" id="CHEBI:140657"/>
        <dbReference type="ChEBI" id="CHEBI:140660"/>
        <dbReference type="EC" id="2.3.1.269"/>
    </reaction>
</comment>
<feature type="transmembrane region" description="Helical" evidence="12">
    <location>
        <begin position="162"/>
        <end position="188"/>
    </location>
</feature>
<keyword evidence="6 12" id="KW-0812">Transmembrane</keyword>
<gene>
    <name evidence="12 15" type="primary">lnt</name>
    <name evidence="15" type="ORF">HV276_06640</name>
    <name evidence="14" type="ORF">NVV43_15695</name>
</gene>
<keyword evidence="15" id="KW-0449">Lipoprotein</keyword>
<dbReference type="GO" id="GO:0005886">
    <property type="term" value="C:plasma membrane"/>
    <property type="evidence" value="ECO:0007669"/>
    <property type="project" value="UniProtKB-SubCell"/>
</dbReference>
<keyword evidence="3 12" id="KW-1003">Cell membrane</keyword>
<dbReference type="PANTHER" id="PTHR38686:SF1">
    <property type="entry name" value="APOLIPOPROTEIN N-ACYLTRANSFERASE"/>
    <property type="match status" value="1"/>
</dbReference>
<dbReference type="NCBIfam" id="TIGR00546">
    <property type="entry name" value="lnt"/>
    <property type="match status" value="1"/>
</dbReference>
<keyword evidence="5 12" id="KW-0808">Transferase</keyword>
<comment type="subcellular location">
    <subcellularLocation>
        <location evidence="1">Cell inner membrane</location>
        <topology evidence="1">Multi-pass membrane protein</topology>
    </subcellularLocation>
    <subcellularLocation>
        <location evidence="12">Cell membrane</location>
        <topology evidence="12">Multi-pass membrane protein</topology>
    </subcellularLocation>
</comment>
<keyword evidence="7 12" id="KW-1133">Transmembrane helix</keyword>
<evidence type="ECO:0000256" key="2">
    <source>
        <dbReference type="ARBA" id="ARBA00010065"/>
    </source>
</evidence>
<dbReference type="Proteomes" id="UP001206878">
    <property type="component" value="Unassembled WGS sequence"/>
</dbReference>
<dbReference type="GO" id="GO:0042158">
    <property type="term" value="P:lipoprotein biosynthetic process"/>
    <property type="evidence" value="ECO:0007669"/>
    <property type="project" value="UniProtKB-UniRule"/>
</dbReference>
<evidence type="ECO:0000256" key="12">
    <source>
        <dbReference type="HAMAP-Rule" id="MF_01148"/>
    </source>
</evidence>
<feature type="transmembrane region" description="Helical" evidence="12">
    <location>
        <begin position="12"/>
        <end position="28"/>
    </location>
</feature>
<feature type="transmembrane region" description="Helical" evidence="12">
    <location>
        <begin position="195"/>
        <end position="214"/>
    </location>
</feature>
<comment type="similarity">
    <text evidence="2 12">Belongs to the CN hydrolase family. Apolipoprotein N-acyltransferase subfamily.</text>
</comment>
<dbReference type="AlphaFoldDB" id="A0A7L6LAZ1"/>
<evidence type="ECO:0000256" key="8">
    <source>
        <dbReference type="ARBA" id="ARBA00023136"/>
    </source>
</evidence>
<dbReference type="Proteomes" id="UP000512146">
    <property type="component" value="Chromosome"/>
</dbReference>
<sequence>MAFASLLERQRIRLLLALLFGACGTLAFSPYDVWPAAIVSLMGLQALTFNRRPLQSAAIGFCWGFGLFGTGINWVYVSIATFGGMPGPVNIFLVVLLAAYLSLYTGLFAGVLARLWPKTTWLRVTIAAPALWQVTEFLRGWVLTGFPWLQFGYSQIDGPLKGLAPIMGVEAINFLLMMVSGLLALALVKRNWRPLVVAVVLFALPFPLRYIQWFTPQPEKTIQVSMVQGDIPQSLKWDESQLLNTLKIYYNATAPLMGKSSLIIWPESAITDLEMNQQPFLKELDGVLREKGSSLITGIVDARLNKQNRYDTYNTIITLGKGAPYSYESTNRYNKNHLVPFGEFVPLESILRPLAPFFDLPMSSFSRGPYIQPPLSVNGIQLTAAICYEIILGEQVRDNFRPDTDYLLTISNDAWFGKSIGPWQHFQMARMRALELARPLLRSTNNGITAVIDPQGEVQAMIPQFTREVLTTNVTPTTGLTPYARTGNWPLWVLTALFGFASVLMSLRQRRK</sequence>
<comment type="function">
    <text evidence="12">Catalyzes the phospholipid dependent N-acylation of the N-terminal cysteine of apolipoprotein, the last step in lipoprotein maturation.</text>
</comment>
<dbReference type="PANTHER" id="PTHR38686">
    <property type="entry name" value="APOLIPOPROTEIN N-ACYLTRANSFERASE"/>
    <property type="match status" value="1"/>
</dbReference>
<feature type="transmembrane region" description="Helical" evidence="12">
    <location>
        <begin position="57"/>
        <end position="79"/>
    </location>
</feature>
<protein>
    <recommendedName>
        <fullName evidence="11 12">Apolipoprotein N-acyltransferase</fullName>
        <shortName evidence="12">ALP N-acyltransferase</shortName>
        <ecNumber evidence="11 12">2.3.1.269</ecNumber>
    </recommendedName>
</protein>
<evidence type="ECO:0000259" key="13">
    <source>
        <dbReference type="PROSITE" id="PS50263"/>
    </source>
</evidence>
<evidence type="ECO:0000256" key="1">
    <source>
        <dbReference type="ARBA" id="ARBA00004429"/>
    </source>
</evidence>
<dbReference type="HAMAP" id="MF_01148">
    <property type="entry name" value="Lnt"/>
    <property type="match status" value="1"/>
</dbReference>
<evidence type="ECO:0000256" key="10">
    <source>
        <dbReference type="ARBA" id="ARBA00051728"/>
    </source>
</evidence>
<evidence type="ECO:0000313" key="15">
    <source>
        <dbReference type="EMBL" id="QLX29418.1"/>
    </source>
</evidence>
<evidence type="ECO:0000256" key="7">
    <source>
        <dbReference type="ARBA" id="ARBA00022989"/>
    </source>
</evidence>
<accession>A0A7L6LAZ1</accession>
<dbReference type="EC" id="2.3.1.269" evidence="11 12"/>
<proteinExistence type="inferred from homology"/>
<dbReference type="Pfam" id="PF00795">
    <property type="entry name" value="CN_hydrolase"/>
    <property type="match status" value="1"/>
</dbReference>
<keyword evidence="8 12" id="KW-0472">Membrane</keyword>
<reference evidence="14" key="2">
    <citation type="submission" date="2022-07" db="EMBL/GenBank/DDBJ databases">
        <title>Diversity of ethanolamine utilization by human commensal Escherichia coli.</title>
        <authorList>
            <person name="Jubelin G."/>
        </authorList>
    </citation>
    <scope>NUCLEOTIDE SEQUENCE</scope>
    <source>
        <strain evidence="14">S1</strain>
    </source>
</reference>
<evidence type="ECO:0000313" key="14">
    <source>
        <dbReference type="EMBL" id="MCR6677035.1"/>
    </source>
</evidence>